<protein>
    <submittedName>
        <fullName evidence="3">Uncharacterized protein</fullName>
    </submittedName>
</protein>
<dbReference type="Proteomes" id="UP001597075">
    <property type="component" value="Unassembled WGS sequence"/>
</dbReference>
<keyword evidence="4" id="KW-1185">Reference proteome</keyword>
<name>A0ABD6CW28_9EURY</name>
<evidence type="ECO:0000256" key="2">
    <source>
        <dbReference type="SAM" id="MobiDB-lite"/>
    </source>
</evidence>
<proteinExistence type="predicted"/>
<feature type="region of interest" description="Disordered" evidence="2">
    <location>
        <begin position="1"/>
        <end position="72"/>
    </location>
</feature>
<evidence type="ECO:0000313" key="3">
    <source>
        <dbReference type="EMBL" id="MFD1633024.1"/>
    </source>
</evidence>
<accession>A0ABD6CW28</accession>
<feature type="coiled-coil region" evidence="1">
    <location>
        <begin position="122"/>
        <end position="156"/>
    </location>
</feature>
<keyword evidence="1" id="KW-0175">Coiled coil</keyword>
<dbReference type="RefSeq" id="WP_256406818.1">
    <property type="nucleotide sequence ID" value="NZ_CP187151.1"/>
</dbReference>
<dbReference type="AlphaFoldDB" id="A0ABD6CW28"/>
<dbReference type="EMBL" id="JBHUDL010000006">
    <property type="protein sequence ID" value="MFD1633024.1"/>
    <property type="molecule type" value="Genomic_DNA"/>
</dbReference>
<evidence type="ECO:0000313" key="4">
    <source>
        <dbReference type="Proteomes" id="UP001597075"/>
    </source>
</evidence>
<evidence type="ECO:0000256" key="1">
    <source>
        <dbReference type="SAM" id="Coils"/>
    </source>
</evidence>
<feature type="compositionally biased region" description="Low complexity" evidence="2">
    <location>
        <begin position="39"/>
        <end position="49"/>
    </location>
</feature>
<reference evidence="3 4" key="1">
    <citation type="journal article" date="2019" name="Int. J. Syst. Evol. Microbiol.">
        <title>The Global Catalogue of Microorganisms (GCM) 10K type strain sequencing project: providing services to taxonomists for standard genome sequencing and annotation.</title>
        <authorList>
            <consortium name="The Broad Institute Genomics Platform"/>
            <consortium name="The Broad Institute Genome Sequencing Center for Infectious Disease"/>
            <person name="Wu L."/>
            <person name="Ma J."/>
        </authorList>
    </citation>
    <scope>NUCLEOTIDE SEQUENCE [LARGE SCALE GENOMIC DNA]</scope>
    <source>
        <strain evidence="3 4">CGMCC 1.10594</strain>
    </source>
</reference>
<gene>
    <name evidence="3" type="ORF">ACFSBJ_04650</name>
</gene>
<comment type="caution">
    <text evidence="3">The sequence shown here is derived from an EMBL/GenBank/DDBJ whole genome shotgun (WGS) entry which is preliminary data.</text>
</comment>
<feature type="compositionally biased region" description="Acidic residues" evidence="2">
    <location>
        <begin position="50"/>
        <end position="60"/>
    </location>
</feature>
<feature type="compositionally biased region" description="Basic and acidic residues" evidence="2">
    <location>
        <begin position="7"/>
        <end position="18"/>
    </location>
</feature>
<organism evidence="3 4">
    <name type="scientific">Haloplanus ruber</name>
    <dbReference type="NCBI Taxonomy" id="869892"/>
    <lineage>
        <taxon>Archaea</taxon>
        <taxon>Methanobacteriati</taxon>
        <taxon>Methanobacteriota</taxon>
        <taxon>Stenosarchaea group</taxon>
        <taxon>Halobacteria</taxon>
        <taxon>Halobacteriales</taxon>
        <taxon>Haloferacaceae</taxon>
        <taxon>Haloplanus</taxon>
    </lineage>
</organism>
<sequence>MDVDPMNTERADRDRTVEAEESEATATVVDTDADDTADAGDTADASATEDASDAADDAPDAEPLTITLPDGSESISEAILSHRRMLTTPSEHGLVSAEDGEEILDTVEALSAAVPDDLDEELTALEHSVEGMVDRMDRQEQRIEELQGTVESLAEILGTSVEFDHSDTEE</sequence>